<dbReference type="AlphaFoldDB" id="A0A261Y7B0"/>
<dbReference type="InterPro" id="IPR029035">
    <property type="entry name" value="DHS-like_NAD/FAD-binding_dom"/>
</dbReference>
<evidence type="ECO:0000256" key="3">
    <source>
        <dbReference type="ARBA" id="ARBA00023027"/>
    </source>
</evidence>
<dbReference type="Proteomes" id="UP000242875">
    <property type="component" value="Unassembled WGS sequence"/>
</dbReference>
<sequence>MAELKQIISEAKSTPTHVFIKSLVEQGKLIRCYTQNIDCLEDLVNLQTDFISAKLQSSPEPEINPEPIQESAEEKQVFKDNTNLLKVATKIEDYFPPCQKRPSSSMSHIAIPSPPSPSPSTTTVAKPATPSSNLCRNLHVVQLHGTINKVKCTVCNEISEFSPEHLDIYRKGNAPPCPTCSTMQEVRQVAGKRQTNSGILRPAIVLYNEHHPHGEEIGELQAHDLKKRPDMLIIMGTSLKIIGLKRFIKEAAKIVHSQKNGKVVFINRTACTKEWERFIDWQVLGDTDDWVNYVETASQDRSSEEPQTQKIPAPIKVKKQGRENTHVPDKPSPTKKKKVSETSKQAAASTQSSIRATFTRVRKAPCVVKSKEGKEIKNVGKASKAGQGARKPRTNLTPVKASRVCTKRKR</sequence>
<name>A0A261Y7B0_9FUNG</name>
<dbReference type="GO" id="GO:0017136">
    <property type="term" value="F:histone deacetylase activity, NAD-dependent"/>
    <property type="evidence" value="ECO:0007669"/>
    <property type="project" value="TreeGrafter"/>
</dbReference>
<evidence type="ECO:0000259" key="6">
    <source>
        <dbReference type="PROSITE" id="PS50305"/>
    </source>
</evidence>
<protein>
    <recommendedName>
        <fullName evidence="6">Deacetylase sirtuin-type domain-containing protein</fullName>
    </recommendedName>
</protein>
<accession>A0A261Y7B0</accession>
<dbReference type="SUPFAM" id="SSF52467">
    <property type="entry name" value="DHS-like NAD/FAD-binding domain"/>
    <property type="match status" value="1"/>
</dbReference>
<feature type="compositionally biased region" description="Basic and acidic residues" evidence="5">
    <location>
        <begin position="369"/>
        <end position="378"/>
    </location>
</feature>
<dbReference type="PROSITE" id="PS50305">
    <property type="entry name" value="SIRTUIN"/>
    <property type="match status" value="1"/>
</dbReference>
<keyword evidence="3" id="KW-0520">NAD</keyword>
<comment type="caution">
    <text evidence="7">The sequence shown here is derived from an EMBL/GenBank/DDBJ whole genome shotgun (WGS) entry which is preliminary data.</text>
</comment>
<dbReference type="Pfam" id="PF02146">
    <property type="entry name" value="SIR2"/>
    <property type="match status" value="1"/>
</dbReference>
<dbReference type="InterPro" id="IPR050134">
    <property type="entry name" value="NAD-dep_sirtuin_deacylases"/>
</dbReference>
<gene>
    <name evidence="7" type="ORF">BZG36_00494</name>
</gene>
<comment type="caution">
    <text evidence="4">Lacks conserved residue(s) required for the propagation of feature annotation.</text>
</comment>
<dbReference type="OrthoDB" id="2919105at2759"/>
<feature type="compositionally biased region" description="Polar residues" evidence="5">
    <location>
        <begin position="297"/>
        <end position="310"/>
    </location>
</feature>
<reference evidence="7 8" key="1">
    <citation type="journal article" date="2017" name="Mycologia">
        <title>Bifiguratus adelaidae, gen. et sp. nov., a new member of Mucoromycotina in endophytic and soil-dwelling habitats.</title>
        <authorList>
            <person name="Torres-Cruz T.J."/>
            <person name="Billingsley Tobias T.L."/>
            <person name="Almatruk M."/>
            <person name="Hesse C."/>
            <person name="Kuske C.R."/>
            <person name="Desiro A."/>
            <person name="Benucci G.M."/>
            <person name="Bonito G."/>
            <person name="Stajich J.E."/>
            <person name="Dunlap C."/>
            <person name="Arnold A.E."/>
            <person name="Porras-Alfaro A."/>
        </authorList>
    </citation>
    <scope>NUCLEOTIDE SEQUENCE [LARGE SCALE GENOMIC DNA]</scope>
    <source>
        <strain evidence="7 8">AZ0501</strain>
    </source>
</reference>
<dbReference type="Gene3D" id="3.40.50.1220">
    <property type="entry name" value="TPP-binding domain"/>
    <property type="match status" value="1"/>
</dbReference>
<dbReference type="EMBL" id="MVBO01000003">
    <property type="protein sequence ID" value="OZJ06487.1"/>
    <property type="molecule type" value="Genomic_DNA"/>
</dbReference>
<dbReference type="GO" id="GO:0070403">
    <property type="term" value="F:NAD+ binding"/>
    <property type="evidence" value="ECO:0007669"/>
    <property type="project" value="InterPro"/>
</dbReference>
<dbReference type="PANTHER" id="PTHR11085:SF8">
    <property type="entry name" value="NAD-DEPENDENT HISTONE DEACETYLASE HST3"/>
    <property type="match status" value="1"/>
</dbReference>
<evidence type="ECO:0000313" key="7">
    <source>
        <dbReference type="EMBL" id="OZJ06487.1"/>
    </source>
</evidence>
<dbReference type="PANTHER" id="PTHR11085">
    <property type="entry name" value="NAD-DEPENDENT PROTEIN DEACYLASE SIRTUIN-5, MITOCHONDRIAL-RELATED"/>
    <property type="match status" value="1"/>
</dbReference>
<dbReference type="InterPro" id="IPR026590">
    <property type="entry name" value="Ssirtuin_cat_dom"/>
</dbReference>
<feature type="compositionally biased region" description="Low complexity" evidence="5">
    <location>
        <begin position="102"/>
        <end position="111"/>
    </location>
</feature>
<evidence type="ECO:0000256" key="2">
    <source>
        <dbReference type="ARBA" id="ARBA00022679"/>
    </source>
</evidence>
<organism evidence="7 8">
    <name type="scientific">Bifiguratus adelaidae</name>
    <dbReference type="NCBI Taxonomy" id="1938954"/>
    <lineage>
        <taxon>Eukaryota</taxon>
        <taxon>Fungi</taxon>
        <taxon>Fungi incertae sedis</taxon>
        <taxon>Mucoromycota</taxon>
        <taxon>Mucoromycotina</taxon>
        <taxon>Endogonomycetes</taxon>
        <taxon>Endogonales</taxon>
        <taxon>Endogonales incertae sedis</taxon>
        <taxon>Bifiguratus</taxon>
    </lineage>
</organism>
<feature type="domain" description="Deacetylase sirtuin-type" evidence="6">
    <location>
        <begin position="1"/>
        <end position="282"/>
    </location>
</feature>
<keyword evidence="8" id="KW-1185">Reference proteome</keyword>
<feature type="compositionally biased region" description="Basic and acidic residues" evidence="5">
    <location>
        <begin position="320"/>
        <end position="329"/>
    </location>
</feature>
<evidence type="ECO:0000256" key="1">
    <source>
        <dbReference type="ARBA" id="ARBA00006924"/>
    </source>
</evidence>
<dbReference type="InterPro" id="IPR003000">
    <property type="entry name" value="Sirtuin"/>
</dbReference>
<evidence type="ECO:0000313" key="8">
    <source>
        <dbReference type="Proteomes" id="UP000242875"/>
    </source>
</evidence>
<feature type="compositionally biased region" description="Low complexity" evidence="5">
    <location>
        <begin position="119"/>
        <end position="128"/>
    </location>
</feature>
<dbReference type="GO" id="GO:0005634">
    <property type="term" value="C:nucleus"/>
    <property type="evidence" value="ECO:0007669"/>
    <property type="project" value="TreeGrafter"/>
</dbReference>
<keyword evidence="2" id="KW-0808">Transferase</keyword>
<evidence type="ECO:0000256" key="4">
    <source>
        <dbReference type="PROSITE-ProRule" id="PRU00236"/>
    </source>
</evidence>
<evidence type="ECO:0000256" key="5">
    <source>
        <dbReference type="SAM" id="MobiDB-lite"/>
    </source>
</evidence>
<feature type="compositionally biased region" description="Low complexity" evidence="5">
    <location>
        <begin position="342"/>
        <end position="353"/>
    </location>
</feature>
<feature type="region of interest" description="Disordered" evidence="5">
    <location>
        <begin position="100"/>
        <end position="128"/>
    </location>
</feature>
<feature type="region of interest" description="Disordered" evidence="5">
    <location>
        <begin position="297"/>
        <end position="410"/>
    </location>
</feature>
<comment type="similarity">
    <text evidence="1">Belongs to the sirtuin family. Class I subfamily.</text>
</comment>
<proteinExistence type="inferred from homology"/>